<gene>
    <name evidence="8" type="primary">ugpB</name>
    <name evidence="8" type="ORF">PIGHUM_01141</name>
</gene>
<sequence>MKNRLMQPNGRWLKWGVSALSAGMLALGGAGMAAAQGAKKSTAKPAAKPAGKAAASKAPAKKPAAAGAAAGAAAAGAAAAMQPQNGPIELQVWHTMNAEQAREFDSLVQRFNDQGHGFTVKVTAKPSPEALIDDGLAAVRARRAPHLVELPDYRSPEFIARQGAILPMYELLAKYPVKDLRWFLPQTTSTMRDARGRLLALPWMADVPVYYYNRDLYQRAGLNPDAPPRTWREMQGHLIALNQNGVDCPYASSWQTWVHIENLSAMHNVAYATRNNGLDGANGAQLLANNLLHVRHMALMMSWVRSQLFPVRSERDQADAQFASGQCAVLTSGTSALAQIQEKAKFSYGIAPLPYYEEEATRPATPFVGGSAFWALAGHATAEQKALATFIAYLASPVVAAEWHQKSGFLPLTEASYRASEVSYYKSIPGAMGVIESMSRPQQQFTRGFRLNHYDRVSQIMDNELDAIWNGSKPPKQGLDDAVTRASAVMNGKAK</sequence>
<dbReference type="OrthoDB" id="4393730at2"/>
<proteinExistence type="inferred from homology"/>
<dbReference type="AlphaFoldDB" id="A0A3P4AZT1"/>
<feature type="chain" id="PRO_5017994967" description="sn-glycerol-3-phosphate-binding periplasmic protein UgpB" evidence="7">
    <location>
        <begin position="36"/>
        <end position="495"/>
    </location>
</feature>
<dbReference type="Gene3D" id="3.40.190.10">
    <property type="entry name" value="Periplasmic binding protein-like II"/>
    <property type="match status" value="2"/>
</dbReference>
<comment type="similarity">
    <text evidence="2">Belongs to the bacterial solute-binding protein 1 family.</text>
</comment>
<dbReference type="PANTHER" id="PTHR43649:SF31">
    <property type="entry name" value="SN-GLYCEROL-3-PHOSPHATE-BINDING PERIPLASMIC PROTEIN UGPB"/>
    <property type="match status" value="1"/>
</dbReference>
<dbReference type="Proteomes" id="UP000277294">
    <property type="component" value="Unassembled WGS sequence"/>
</dbReference>
<evidence type="ECO:0000256" key="6">
    <source>
        <dbReference type="ARBA" id="ARBA00022729"/>
    </source>
</evidence>
<dbReference type="InterPro" id="IPR006059">
    <property type="entry name" value="SBP"/>
</dbReference>
<comment type="subcellular location">
    <subcellularLocation>
        <location evidence="1">Periplasm</location>
    </subcellularLocation>
</comment>
<feature type="signal peptide" evidence="7">
    <location>
        <begin position="1"/>
        <end position="35"/>
    </location>
</feature>
<keyword evidence="6 7" id="KW-0732">Signal</keyword>
<evidence type="ECO:0000256" key="3">
    <source>
        <dbReference type="ARBA" id="ARBA00011557"/>
    </source>
</evidence>
<dbReference type="Pfam" id="PF13416">
    <property type="entry name" value="SBP_bac_8"/>
    <property type="match status" value="1"/>
</dbReference>
<dbReference type="GO" id="GO:0042597">
    <property type="term" value="C:periplasmic space"/>
    <property type="evidence" value="ECO:0007669"/>
    <property type="project" value="UniProtKB-SubCell"/>
</dbReference>
<dbReference type="RefSeq" id="WP_124078439.1">
    <property type="nucleotide sequence ID" value="NZ_UWPJ01000010.1"/>
</dbReference>
<dbReference type="InterPro" id="IPR050490">
    <property type="entry name" value="Bact_solute-bd_prot1"/>
</dbReference>
<keyword evidence="5" id="KW-0813">Transport</keyword>
<evidence type="ECO:0000256" key="4">
    <source>
        <dbReference type="ARBA" id="ARBA00017470"/>
    </source>
</evidence>
<keyword evidence="9" id="KW-1185">Reference proteome</keyword>
<evidence type="ECO:0000256" key="5">
    <source>
        <dbReference type="ARBA" id="ARBA00022448"/>
    </source>
</evidence>
<dbReference type="PANTHER" id="PTHR43649">
    <property type="entry name" value="ARABINOSE-BINDING PROTEIN-RELATED"/>
    <property type="match status" value="1"/>
</dbReference>
<accession>A0A3P4AZT1</accession>
<name>A0A3P4AZT1_9BURK</name>
<evidence type="ECO:0000313" key="9">
    <source>
        <dbReference type="Proteomes" id="UP000277294"/>
    </source>
</evidence>
<organism evidence="8 9">
    <name type="scientific">Pigmentiphaga humi</name>
    <dbReference type="NCBI Taxonomy" id="2478468"/>
    <lineage>
        <taxon>Bacteria</taxon>
        <taxon>Pseudomonadati</taxon>
        <taxon>Pseudomonadota</taxon>
        <taxon>Betaproteobacteria</taxon>
        <taxon>Burkholderiales</taxon>
        <taxon>Alcaligenaceae</taxon>
        <taxon>Pigmentiphaga</taxon>
    </lineage>
</organism>
<evidence type="ECO:0000256" key="1">
    <source>
        <dbReference type="ARBA" id="ARBA00004418"/>
    </source>
</evidence>
<protein>
    <recommendedName>
        <fullName evidence="4">sn-glycerol-3-phosphate-binding periplasmic protein UgpB</fullName>
    </recommendedName>
</protein>
<evidence type="ECO:0000256" key="7">
    <source>
        <dbReference type="SAM" id="SignalP"/>
    </source>
</evidence>
<evidence type="ECO:0000256" key="2">
    <source>
        <dbReference type="ARBA" id="ARBA00008520"/>
    </source>
</evidence>
<dbReference type="SUPFAM" id="SSF53850">
    <property type="entry name" value="Periplasmic binding protein-like II"/>
    <property type="match status" value="1"/>
</dbReference>
<reference evidence="8 9" key="1">
    <citation type="submission" date="2018-10" db="EMBL/GenBank/DDBJ databases">
        <authorList>
            <person name="Criscuolo A."/>
        </authorList>
    </citation>
    <scope>NUCLEOTIDE SEQUENCE [LARGE SCALE GENOMIC DNA]</scope>
    <source>
        <strain evidence="8">DnA1</strain>
    </source>
</reference>
<evidence type="ECO:0000313" key="8">
    <source>
        <dbReference type="EMBL" id="VCU69081.1"/>
    </source>
</evidence>
<comment type="subunit">
    <text evidence="3">The complex is composed of two ATP-binding proteins (UgpC), two transmembrane proteins (UgpA and UgpE) and a solute-binding protein (UgpB).</text>
</comment>
<dbReference type="EMBL" id="UWPJ01000010">
    <property type="protein sequence ID" value="VCU69081.1"/>
    <property type="molecule type" value="Genomic_DNA"/>
</dbReference>